<reference evidence="6 7" key="2">
    <citation type="submission" date="2022-06" db="EMBL/GenBank/DDBJ databases">
        <title>Genomic Encyclopedia of Type Strains, Phase I: the one thousand microbial genomes (KMG-I) project.</title>
        <authorList>
            <person name="Kyrpides N."/>
        </authorList>
    </citation>
    <scope>NUCLEOTIDE SEQUENCE [LARGE SCALE GENOMIC DNA]</scope>
    <source>
        <strain evidence="6 7">DSM 43889</strain>
    </source>
</reference>
<dbReference type="PANTHER" id="PTHR30055:SF234">
    <property type="entry name" value="HTH-TYPE TRANSCRIPTIONAL REGULATOR BETI"/>
    <property type="match status" value="1"/>
</dbReference>
<accession>A0ABT1JIC8</accession>
<evidence type="ECO:0000313" key="7">
    <source>
        <dbReference type="Proteomes" id="UP000791080"/>
    </source>
</evidence>
<dbReference type="InterPro" id="IPR041479">
    <property type="entry name" value="TetR_CgmR_C"/>
</dbReference>
<reference evidence="6 7" key="1">
    <citation type="submission" date="2013-07" db="EMBL/GenBank/DDBJ databases">
        <authorList>
            <consortium name="DOE Joint Genome Institute"/>
            <person name="Reeve W."/>
            <person name="Huntemann M."/>
            <person name="Han J."/>
            <person name="Chen A."/>
            <person name="Kyrpides N."/>
            <person name="Mavromatis K."/>
            <person name="Markowitz V."/>
            <person name="Palaniappan K."/>
            <person name="Ivanova N."/>
            <person name="Schaumberg A."/>
            <person name="Pati A."/>
            <person name="Liolios K."/>
            <person name="Nordberg H.P."/>
            <person name="Cantor M.N."/>
            <person name="Hua S.X."/>
            <person name="Woyke T."/>
        </authorList>
    </citation>
    <scope>NUCLEOTIDE SEQUENCE [LARGE SCALE GENOMIC DNA]</scope>
    <source>
        <strain evidence="6 7">DSM 43889</strain>
    </source>
</reference>
<dbReference type="PROSITE" id="PS50977">
    <property type="entry name" value="HTH_TETR_2"/>
    <property type="match status" value="1"/>
</dbReference>
<keyword evidence="7" id="KW-1185">Reference proteome</keyword>
<dbReference type="Gene3D" id="1.10.357.10">
    <property type="entry name" value="Tetracycline Repressor, domain 2"/>
    <property type="match status" value="1"/>
</dbReference>
<evidence type="ECO:0000256" key="4">
    <source>
        <dbReference type="PROSITE-ProRule" id="PRU00335"/>
    </source>
</evidence>
<dbReference type="SUPFAM" id="SSF46689">
    <property type="entry name" value="Homeodomain-like"/>
    <property type="match status" value="1"/>
</dbReference>
<dbReference type="RefSeq" id="WP_211237493.1">
    <property type="nucleotide sequence ID" value="NZ_AUBJ02000001.1"/>
</dbReference>
<dbReference type="InterPro" id="IPR009057">
    <property type="entry name" value="Homeodomain-like_sf"/>
</dbReference>
<protein>
    <submittedName>
        <fullName evidence="6">Transcriptional regulator, TetR family</fullName>
    </submittedName>
</protein>
<feature type="domain" description="HTH tetR-type" evidence="5">
    <location>
        <begin position="10"/>
        <end position="70"/>
    </location>
</feature>
<dbReference type="PRINTS" id="PR00455">
    <property type="entry name" value="HTHTETR"/>
</dbReference>
<feature type="DNA-binding region" description="H-T-H motif" evidence="4">
    <location>
        <begin position="33"/>
        <end position="52"/>
    </location>
</feature>
<evidence type="ECO:0000313" key="6">
    <source>
        <dbReference type="EMBL" id="MCP2331906.1"/>
    </source>
</evidence>
<organism evidence="6 7">
    <name type="scientific">Actinoalloteichus caeruleus DSM 43889</name>
    <dbReference type="NCBI Taxonomy" id="1120930"/>
    <lineage>
        <taxon>Bacteria</taxon>
        <taxon>Bacillati</taxon>
        <taxon>Actinomycetota</taxon>
        <taxon>Actinomycetes</taxon>
        <taxon>Pseudonocardiales</taxon>
        <taxon>Pseudonocardiaceae</taxon>
        <taxon>Actinoalloteichus</taxon>
        <taxon>Actinoalloteichus cyanogriseus</taxon>
    </lineage>
</organism>
<evidence type="ECO:0000256" key="3">
    <source>
        <dbReference type="ARBA" id="ARBA00023163"/>
    </source>
</evidence>
<dbReference type="PANTHER" id="PTHR30055">
    <property type="entry name" value="HTH-TYPE TRANSCRIPTIONAL REGULATOR RUTR"/>
    <property type="match status" value="1"/>
</dbReference>
<name>A0ABT1JIC8_ACTCY</name>
<evidence type="ECO:0000256" key="1">
    <source>
        <dbReference type="ARBA" id="ARBA00023015"/>
    </source>
</evidence>
<dbReference type="Pfam" id="PF17937">
    <property type="entry name" value="TetR_C_28"/>
    <property type="match status" value="1"/>
</dbReference>
<evidence type="ECO:0000256" key="2">
    <source>
        <dbReference type="ARBA" id="ARBA00023125"/>
    </source>
</evidence>
<gene>
    <name evidence="6" type="ORF">G443_002176</name>
</gene>
<dbReference type="EMBL" id="AUBJ02000001">
    <property type="protein sequence ID" value="MCP2331906.1"/>
    <property type="molecule type" value="Genomic_DNA"/>
</dbReference>
<dbReference type="InterPro" id="IPR001647">
    <property type="entry name" value="HTH_TetR"/>
</dbReference>
<dbReference type="InterPro" id="IPR050109">
    <property type="entry name" value="HTH-type_TetR-like_transc_reg"/>
</dbReference>
<dbReference type="Pfam" id="PF00440">
    <property type="entry name" value="TetR_N"/>
    <property type="match status" value="1"/>
</dbReference>
<sequence>MPLSKVLPMSAARDRILDALESLLIDKGVLAATLDAVASEAGVSKGGLLYHFGSKEALFTGMLERLRARGVEDVQLMLQAPGGPTRYHLETSMVEQGDPLHRSFVAATLLAQSTGGQARDVIVELNERYLRALLTEIDDPELARIVQLVGDGLYFNLAIDAQHPSEVAPVLERVRRLVSEADRR</sequence>
<comment type="caution">
    <text evidence="6">The sequence shown here is derived from an EMBL/GenBank/DDBJ whole genome shotgun (WGS) entry which is preliminary data.</text>
</comment>
<keyword evidence="1" id="KW-0805">Transcription regulation</keyword>
<proteinExistence type="predicted"/>
<evidence type="ECO:0000259" key="5">
    <source>
        <dbReference type="PROSITE" id="PS50977"/>
    </source>
</evidence>
<keyword evidence="3" id="KW-0804">Transcription</keyword>
<keyword evidence="2 4" id="KW-0238">DNA-binding</keyword>
<dbReference type="Proteomes" id="UP000791080">
    <property type="component" value="Unassembled WGS sequence"/>
</dbReference>